<gene>
    <name evidence="1" type="ORF">HMPREF0645_0804</name>
</gene>
<dbReference type="AlphaFoldDB" id="D1PV19"/>
<dbReference type="EMBL" id="ACKS01000034">
    <property type="protein sequence ID" value="EFA44739.1"/>
    <property type="molecule type" value="Genomic_DNA"/>
</dbReference>
<name>D1PV19_9BACT</name>
<keyword evidence="2" id="KW-1185">Reference proteome</keyword>
<dbReference type="HOGENOM" id="CLU_3237569_0_0_10"/>
<protein>
    <submittedName>
        <fullName evidence="1">Uncharacterized protein</fullName>
    </submittedName>
</protein>
<sequence length="43" mass="5437">MRTRFLQKTCFHFLLILNIKNLLFAKLHYFFNEMKKNRQKTFL</sequence>
<evidence type="ECO:0000313" key="2">
    <source>
        <dbReference type="Proteomes" id="UP000003160"/>
    </source>
</evidence>
<reference evidence="1 2" key="1">
    <citation type="submission" date="2009-10" db="EMBL/GenBank/DDBJ databases">
        <authorList>
            <person name="Qin X."/>
            <person name="Bachman B."/>
            <person name="Battles P."/>
            <person name="Bell A."/>
            <person name="Bess C."/>
            <person name="Bickham C."/>
            <person name="Chaboub L."/>
            <person name="Chen D."/>
            <person name="Coyle M."/>
            <person name="Deiros D.R."/>
            <person name="Dinh H."/>
            <person name="Forbes L."/>
            <person name="Fowler G."/>
            <person name="Francisco L."/>
            <person name="Fu Q."/>
            <person name="Gubbala S."/>
            <person name="Hale W."/>
            <person name="Han Y."/>
            <person name="Hemphill L."/>
            <person name="Highlander S.K."/>
            <person name="Hirani K."/>
            <person name="Hogues M."/>
            <person name="Jackson L."/>
            <person name="Jakkamsetti A."/>
            <person name="Javaid M."/>
            <person name="Jiang H."/>
            <person name="Korchina V."/>
            <person name="Kovar C."/>
            <person name="Lara F."/>
            <person name="Lee S."/>
            <person name="Mata R."/>
            <person name="Mathew T."/>
            <person name="Moen C."/>
            <person name="Morales K."/>
            <person name="Munidasa M."/>
            <person name="Nazareth L."/>
            <person name="Ngo R."/>
            <person name="Nguyen L."/>
            <person name="Okwuonu G."/>
            <person name="Ongeri F."/>
            <person name="Patil S."/>
            <person name="Petrosino J."/>
            <person name="Pham C."/>
            <person name="Pham P."/>
            <person name="Pu L.-L."/>
            <person name="Puazo M."/>
            <person name="Raj R."/>
            <person name="Reid J."/>
            <person name="Rouhana J."/>
            <person name="Saada N."/>
            <person name="Shang Y."/>
            <person name="Simmons D."/>
            <person name="Thornton R."/>
            <person name="Warren J."/>
            <person name="Weissenberger G."/>
            <person name="Zhang J."/>
            <person name="Zhang L."/>
            <person name="Zhou C."/>
            <person name="Zhu D."/>
            <person name="Muzny D."/>
            <person name="Worley K."/>
            <person name="Gibbs R."/>
        </authorList>
    </citation>
    <scope>NUCLEOTIDE SEQUENCE [LARGE SCALE GENOMIC DNA]</scope>
    <source>
        <strain evidence="1 2">DSM 17361</strain>
    </source>
</reference>
<comment type="caution">
    <text evidence="1">The sequence shown here is derived from an EMBL/GenBank/DDBJ whole genome shotgun (WGS) entry which is preliminary data.</text>
</comment>
<proteinExistence type="predicted"/>
<evidence type="ECO:0000313" key="1">
    <source>
        <dbReference type="EMBL" id="EFA44739.1"/>
    </source>
</evidence>
<organism evidence="1 2">
    <name type="scientific">Hallella bergensis DSM 17361</name>
    <dbReference type="NCBI Taxonomy" id="585502"/>
    <lineage>
        <taxon>Bacteria</taxon>
        <taxon>Pseudomonadati</taxon>
        <taxon>Bacteroidota</taxon>
        <taxon>Bacteroidia</taxon>
        <taxon>Bacteroidales</taxon>
        <taxon>Prevotellaceae</taxon>
        <taxon>Hallella</taxon>
    </lineage>
</organism>
<dbReference type="Proteomes" id="UP000003160">
    <property type="component" value="Unassembled WGS sequence"/>
</dbReference>
<accession>D1PV19</accession>